<sequence>MDELTIFWTHTALEQRNYIFEYWNNRNKSSNYSRKLNSSILDRIGLLKGNPEMGVKTNVEGTRAISLGHYSLLYQVNFPRILITGFWDNRQDPKKLLKFLNR</sequence>
<dbReference type="InterPro" id="IPR035093">
    <property type="entry name" value="RelE/ParE_toxin_dom_sf"/>
</dbReference>
<name>A0ABU3CYG1_9FLAO</name>
<organism evidence="2 3">
    <name type="scientific">Autumnicola edwardsiae</name>
    <dbReference type="NCBI Taxonomy" id="3075594"/>
    <lineage>
        <taxon>Bacteria</taxon>
        <taxon>Pseudomonadati</taxon>
        <taxon>Bacteroidota</taxon>
        <taxon>Flavobacteriia</taxon>
        <taxon>Flavobacteriales</taxon>
        <taxon>Flavobacteriaceae</taxon>
        <taxon>Autumnicola</taxon>
    </lineage>
</organism>
<dbReference type="EMBL" id="JAVRHP010000109">
    <property type="protein sequence ID" value="MDT0651397.1"/>
    <property type="molecule type" value="Genomic_DNA"/>
</dbReference>
<dbReference type="Gene3D" id="3.30.2310.20">
    <property type="entry name" value="RelE-like"/>
    <property type="match status" value="1"/>
</dbReference>
<accession>A0ABU3CYG1</accession>
<comment type="caution">
    <text evidence="2">The sequence shown here is derived from an EMBL/GenBank/DDBJ whole genome shotgun (WGS) entry which is preliminary data.</text>
</comment>
<evidence type="ECO:0000256" key="1">
    <source>
        <dbReference type="ARBA" id="ARBA00022649"/>
    </source>
</evidence>
<dbReference type="Proteomes" id="UP001248819">
    <property type="component" value="Unassembled WGS sequence"/>
</dbReference>
<reference evidence="2 3" key="1">
    <citation type="submission" date="2023-09" db="EMBL/GenBank/DDBJ databases">
        <authorList>
            <person name="Rey-Velasco X."/>
        </authorList>
    </citation>
    <scope>NUCLEOTIDE SEQUENCE [LARGE SCALE GENOMIC DNA]</scope>
    <source>
        <strain evidence="2 3">F297</strain>
    </source>
</reference>
<dbReference type="Pfam" id="PF05016">
    <property type="entry name" value="ParE_toxin"/>
    <property type="match status" value="1"/>
</dbReference>
<evidence type="ECO:0000313" key="2">
    <source>
        <dbReference type="EMBL" id="MDT0651397.1"/>
    </source>
</evidence>
<dbReference type="InterPro" id="IPR007712">
    <property type="entry name" value="RelE/ParE_toxin"/>
</dbReference>
<gene>
    <name evidence="2" type="ORF">RM529_14675</name>
</gene>
<keyword evidence="3" id="KW-1185">Reference proteome</keyword>
<proteinExistence type="predicted"/>
<keyword evidence="1" id="KW-1277">Toxin-antitoxin system</keyword>
<protein>
    <submittedName>
        <fullName evidence="2">Type II toxin-antitoxin system RelE/ParE family toxin</fullName>
    </submittedName>
</protein>
<evidence type="ECO:0000313" key="3">
    <source>
        <dbReference type="Proteomes" id="UP001248819"/>
    </source>
</evidence>
<dbReference type="RefSeq" id="WP_311485503.1">
    <property type="nucleotide sequence ID" value="NZ_JAVRHP010000109.1"/>
</dbReference>